<accession>A0A6B9R1V7</accession>
<reference evidence="1 2" key="1">
    <citation type="submission" date="2023-09" db="EMBL/GenBank/DDBJ databases">
        <title>A highly prevalent and persistent densovirus discovered among sea stars from the Atlantic Coast of the United States.</title>
        <authorList>
            <person name="Pepe-Ranney C."/>
            <person name="Johnson M.R."/>
            <person name="Stein D."/>
            <person name="Distel D.L."/>
            <person name="Hewson I."/>
        </authorList>
    </citation>
    <scope>NUCLEOTIDE SEQUENCE [LARGE SCALE GENOMIC DNA]</scope>
</reference>
<organism evidence="1 2">
    <name type="scientific">Asterias forbesi-associated densovirus</name>
    <dbReference type="NCBI Taxonomy" id="3071312"/>
    <lineage>
        <taxon>Viruses</taxon>
        <taxon>Monodnaviria</taxon>
        <taxon>Shotokuvirae</taxon>
        <taxon>Cossaviricota</taxon>
        <taxon>Quintoviricetes</taxon>
        <taxon>Piccovirales</taxon>
        <taxon>Parvoviridae</taxon>
        <taxon>Densovirinae</taxon>
        <taxon>Aquambidensovirus</taxon>
        <taxon>Aquambidensovirus asteroid2</taxon>
    </lineage>
</organism>
<sequence length="317" mass="37118">MNCVYGKDPCSCSKCDRCGLCTNGSQLHRSCFKDWGVTLMAEDEEMSELMAGAEESLPTAEEEETAIALQRDTPLSMQYEEMSTFENNLLFEQTYQFETCKTDVDIVFETLSKNYPDEDFNSSDFQRLDIHKYLTSEMTKLEFFIAHNQWDYEFAHYPKNIPVRMRKGVVTRFNNSEQQHNVYHMSCIDTEHSGFTAGGFTKGLLTVEARNVKEFFDIIIDSPEMFFCKYCEHYMFDCIEHYSGKAWEIPSEDIWPSCNYIIQSYMTDRTNEESYYTLHAHKIIAIVYPQEPPKKKVCRRLFDYDSDDTLPDLTIDE</sequence>
<evidence type="ECO:0000313" key="2">
    <source>
        <dbReference type="Proteomes" id="UP001238893"/>
    </source>
</evidence>
<proteinExistence type="predicted"/>
<protein>
    <submittedName>
        <fullName evidence="1">NS3</fullName>
    </submittedName>
</protein>
<gene>
    <name evidence="1" type="primary">NS3</name>
</gene>
<keyword evidence="2" id="KW-1185">Reference proteome</keyword>
<dbReference type="Proteomes" id="UP001238893">
    <property type="component" value="Segment"/>
</dbReference>
<evidence type="ECO:0000313" key="1">
    <source>
        <dbReference type="EMBL" id="QHG62571.1"/>
    </source>
</evidence>
<dbReference type="EMBL" id="MN190158">
    <property type="protein sequence ID" value="QHG62571.1"/>
    <property type="molecule type" value="Genomic_DNA"/>
</dbReference>
<name>A0A6B9R1V7_9VIRU</name>